<proteinExistence type="predicted"/>
<reference evidence="1 2" key="1">
    <citation type="journal article" date="2012" name="J. Bacteriol.">
        <title>Genome sequence of Thalassospira xiamenensis type strain M-5.</title>
        <authorList>
            <person name="Lai Q."/>
            <person name="Shao Z."/>
        </authorList>
    </citation>
    <scope>NUCLEOTIDE SEQUENCE [LARGE SCALE GENOMIC DNA]</scope>
    <source>
        <strain evidence="1 2">M-5</strain>
    </source>
</reference>
<protein>
    <submittedName>
        <fullName evidence="1">Uncharacterized protein</fullName>
    </submittedName>
</protein>
<dbReference type="EMBL" id="CP004388">
    <property type="protein sequence ID" value="AJD53163.1"/>
    <property type="molecule type" value="Genomic_DNA"/>
</dbReference>
<organism evidence="1 2">
    <name type="scientific">Thalassospira xiamenensis M-5 = DSM 17429</name>
    <dbReference type="NCBI Taxonomy" id="1123366"/>
    <lineage>
        <taxon>Bacteria</taxon>
        <taxon>Pseudomonadati</taxon>
        <taxon>Pseudomonadota</taxon>
        <taxon>Alphaproteobacteria</taxon>
        <taxon>Rhodospirillales</taxon>
        <taxon>Thalassospiraceae</taxon>
        <taxon>Thalassospira</taxon>
    </lineage>
</organism>
<dbReference type="RefSeq" id="WP_007092421.1">
    <property type="nucleotide sequence ID" value="NZ_CP004388.1"/>
</dbReference>
<name>A0AB72UG04_9PROT</name>
<accession>A0AB72UG04</accession>
<dbReference type="GeneID" id="31928735"/>
<dbReference type="KEGG" id="txi:TH3_15295"/>
<gene>
    <name evidence="1" type="ORF">TH3_15295</name>
</gene>
<evidence type="ECO:0000313" key="2">
    <source>
        <dbReference type="Proteomes" id="UP000007127"/>
    </source>
</evidence>
<dbReference type="Proteomes" id="UP000007127">
    <property type="component" value="Chromosome"/>
</dbReference>
<evidence type="ECO:0000313" key="1">
    <source>
        <dbReference type="EMBL" id="AJD53163.1"/>
    </source>
</evidence>
<dbReference type="AlphaFoldDB" id="A0AB72UG04"/>
<sequence>MIRTEHLTMIVVLLFAVSMAWLQVAVGDQRTQLNLVPVPAYKSGFEMYAIRYGNADNASCGSLCGAFDLEKASSIGGAYMQVSLPLDTARR</sequence>